<dbReference type="SUPFAM" id="SSF51182">
    <property type="entry name" value="RmlC-like cupins"/>
    <property type="match status" value="1"/>
</dbReference>
<dbReference type="InterPro" id="IPR011051">
    <property type="entry name" value="RmlC_Cupin_sf"/>
</dbReference>
<dbReference type="OrthoDB" id="6058at2"/>
<dbReference type="AlphaFoldDB" id="A0A437GVU3"/>
<organism evidence="2 3">
    <name type="scientific">Croceicoccus ponticola</name>
    <dbReference type="NCBI Taxonomy" id="2217664"/>
    <lineage>
        <taxon>Bacteria</taxon>
        <taxon>Pseudomonadati</taxon>
        <taxon>Pseudomonadota</taxon>
        <taxon>Alphaproteobacteria</taxon>
        <taxon>Sphingomonadales</taxon>
        <taxon>Erythrobacteraceae</taxon>
        <taxon>Croceicoccus</taxon>
    </lineage>
</organism>
<accession>A0A437GVU3</accession>
<evidence type="ECO:0000313" key="3">
    <source>
        <dbReference type="Proteomes" id="UP000283003"/>
    </source>
</evidence>
<dbReference type="Gene3D" id="2.60.120.10">
    <property type="entry name" value="Jelly Rolls"/>
    <property type="match status" value="2"/>
</dbReference>
<dbReference type="EMBL" id="RXOL01000013">
    <property type="protein sequence ID" value="RVQ64619.1"/>
    <property type="molecule type" value="Genomic_DNA"/>
</dbReference>
<evidence type="ECO:0000313" key="2">
    <source>
        <dbReference type="EMBL" id="RVQ64619.1"/>
    </source>
</evidence>
<evidence type="ECO:0008006" key="4">
    <source>
        <dbReference type="Google" id="ProtNLM"/>
    </source>
</evidence>
<proteinExistence type="predicted"/>
<keyword evidence="3" id="KW-1185">Reference proteome</keyword>
<feature type="region of interest" description="Disordered" evidence="1">
    <location>
        <begin position="354"/>
        <end position="373"/>
    </location>
</feature>
<protein>
    <recommendedName>
        <fullName evidence="4">Cupin domain-containing protein</fullName>
    </recommendedName>
</protein>
<reference evidence="2 3" key="1">
    <citation type="submission" date="2018-12" db="EMBL/GenBank/DDBJ databases">
        <title>Croceicoccus ponticola sp. nov., a lipolytic bacterium isolated from seawater.</title>
        <authorList>
            <person name="Yoon J.-H."/>
        </authorList>
    </citation>
    <scope>NUCLEOTIDE SEQUENCE [LARGE SCALE GENOMIC DNA]</scope>
    <source>
        <strain evidence="2 3">GM-16</strain>
    </source>
</reference>
<dbReference type="InterPro" id="IPR014710">
    <property type="entry name" value="RmlC-like_jellyroll"/>
</dbReference>
<name>A0A437GVU3_9SPHN</name>
<dbReference type="RefSeq" id="WP_127613791.1">
    <property type="nucleotide sequence ID" value="NZ_RXOL01000013.1"/>
</dbReference>
<dbReference type="Proteomes" id="UP000283003">
    <property type="component" value="Unassembled WGS sequence"/>
</dbReference>
<evidence type="ECO:0000256" key="1">
    <source>
        <dbReference type="SAM" id="MobiDB-lite"/>
    </source>
</evidence>
<gene>
    <name evidence="2" type="ORF">EKN06_15365</name>
</gene>
<comment type="caution">
    <text evidence="2">The sequence shown here is derived from an EMBL/GenBank/DDBJ whole genome shotgun (WGS) entry which is preliminary data.</text>
</comment>
<sequence>MPDTHFAATDRLIRYEDLVPCTLAFIDCKIPGSDRKVNYSIIGAGVTQSNEQFVNLTEPHGFALGVAAMPHGVTNNLHMHYTAEVFMIYRGEWLFRWGPEGRDGEITGRAGDVLSMPTWMFRGFTNTGPDDSWIFTLLGRDDSGGVVWHPSILETAAEQGLYLTRDNMMVDTATGAAKPDDAELIQPLSPSDIAAMRRATPEEMARRVVRFDDLAWSPAALLDSVLAGHASFVAPVIGAGMTEDRNAVAPISDPHGFMLEYVRLPVGNKIGAYRIAPKQVVIVRKGKLEIELGEGENATRALAEPWSTFSVPANTWRTFRSSGDEEALFTLTTAGDARPEIEWSNEIVAEARDAGVGRDPNGNLAPAHLLPAA</sequence>